<name>A0A8J3BX74_9ACTN</name>
<keyword evidence="2" id="KW-1185">Reference proteome</keyword>
<evidence type="ECO:0008006" key="3">
    <source>
        <dbReference type="Google" id="ProtNLM"/>
    </source>
</evidence>
<dbReference type="NCBIfam" id="TIGR04267">
    <property type="entry name" value="mod_HExxH"/>
    <property type="match status" value="1"/>
</dbReference>
<reference evidence="1" key="2">
    <citation type="submission" date="2020-09" db="EMBL/GenBank/DDBJ databases">
        <authorList>
            <person name="Sun Q."/>
            <person name="Zhou Y."/>
        </authorList>
    </citation>
    <scope>NUCLEOTIDE SEQUENCE</scope>
    <source>
        <strain evidence="1">CGMCC 4.7299</strain>
    </source>
</reference>
<dbReference type="EMBL" id="BMMX01000001">
    <property type="protein sequence ID" value="GGK75243.1"/>
    <property type="molecule type" value="Genomic_DNA"/>
</dbReference>
<reference evidence="1" key="1">
    <citation type="journal article" date="2014" name="Int. J. Syst. Evol. Microbiol.">
        <title>Complete genome sequence of Corynebacterium casei LMG S-19264T (=DSM 44701T), isolated from a smear-ripened cheese.</title>
        <authorList>
            <consortium name="US DOE Joint Genome Institute (JGI-PGF)"/>
            <person name="Walter F."/>
            <person name="Albersmeier A."/>
            <person name="Kalinowski J."/>
            <person name="Ruckert C."/>
        </authorList>
    </citation>
    <scope>NUCLEOTIDE SEQUENCE</scope>
    <source>
        <strain evidence="1">CGMCC 4.7299</strain>
    </source>
</reference>
<protein>
    <recommendedName>
        <fullName evidence="3">HEXXH motif-containing protein</fullName>
    </recommendedName>
</protein>
<sequence>MLAELPEMLSWTGAPTPYRELTTRLGATMDDRFGALLTHFAKAGVGTRLCTLADELSERGRTRLLSAPETVRRLLHRPPTDLRFFLDSVLAEHRREGRHAGPVEPVWSALGDGRFPGTDDGGAGYRAPLLTGGLPVDHLSPHAAYAGASASGPTLPCRPAELTRVVGKLDSALAVARQVSPQAHALVTAMTRVVVVRKSRADGGWYFSYSDEQAIGRLAFTNIHDDRVDVPDTTGRLVHESLHSLLYLVERDEPIFDRRDAGTVRVASPWTGRALVLRSFTHACYVWFALWMFWRRAQPADLLPSRRIATLCDQARRGFDRPEMAAARKVVAAHLTPHGRALLDLLDDMRHGRYG</sequence>
<evidence type="ECO:0000313" key="2">
    <source>
        <dbReference type="Proteomes" id="UP000656042"/>
    </source>
</evidence>
<accession>A0A8J3BX74</accession>
<evidence type="ECO:0000313" key="1">
    <source>
        <dbReference type="EMBL" id="GGK75243.1"/>
    </source>
</evidence>
<dbReference type="InterPro" id="IPR026337">
    <property type="entry name" value="AKG_HExxH"/>
</dbReference>
<dbReference type="Proteomes" id="UP000656042">
    <property type="component" value="Unassembled WGS sequence"/>
</dbReference>
<dbReference type="RefSeq" id="WP_229715525.1">
    <property type="nucleotide sequence ID" value="NZ_BMMX01000001.1"/>
</dbReference>
<organism evidence="1 2">
    <name type="scientific">Mangrovihabitans endophyticus</name>
    <dbReference type="NCBI Taxonomy" id="1751298"/>
    <lineage>
        <taxon>Bacteria</taxon>
        <taxon>Bacillati</taxon>
        <taxon>Actinomycetota</taxon>
        <taxon>Actinomycetes</taxon>
        <taxon>Micromonosporales</taxon>
        <taxon>Micromonosporaceae</taxon>
        <taxon>Mangrovihabitans</taxon>
    </lineage>
</organism>
<dbReference type="AlphaFoldDB" id="A0A8J3BX74"/>
<proteinExistence type="predicted"/>
<comment type="caution">
    <text evidence="1">The sequence shown here is derived from an EMBL/GenBank/DDBJ whole genome shotgun (WGS) entry which is preliminary data.</text>
</comment>
<gene>
    <name evidence="1" type="ORF">GCM10012284_06510</name>
</gene>